<dbReference type="EMBL" id="L28129">
    <property type="protein sequence ID" value="AAA99953.1"/>
    <property type="molecule type" value="Genomic_DNA"/>
</dbReference>
<accession>Q63235</accession>
<protein>
    <submittedName>
        <fullName evidence="1">Glucose transporter type 2</fullName>
    </submittedName>
</protein>
<dbReference type="AlphaFoldDB" id="Q63235"/>
<keyword evidence="1" id="KW-0813">Transport</keyword>
<evidence type="ECO:0000313" key="1">
    <source>
        <dbReference type="EMBL" id="AAA99953.1"/>
    </source>
</evidence>
<proteinExistence type="predicted"/>
<feature type="non-terminal residue" evidence="1">
    <location>
        <position position="41"/>
    </location>
</feature>
<reference evidence="1" key="1">
    <citation type="journal article" date="1995" name="Arch. Biochem. Biophys.">
        <title>Cloning and characterization of rat pancreatic beta-cell/liver type glucose transporter gene: a unique exon/intron organization.</title>
        <authorList>
            <person name="Ahn Y.H."/>
            <person name="Kim J.W."/>
            <person name="Han G.S."/>
            <person name="Lee B.G."/>
            <person name="Kim Y.S."/>
        </authorList>
    </citation>
    <scope>NUCLEOTIDE SEQUENCE</scope>
    <source>
        <strain evidence="1">Holtzman</strain>
        <tissue evidence="1">Liver</tissue>
    </source>
</reference>
<organism evidence="1">
    <name type="scientific">Rattus norvegicus</name>
    <name type="common">Rat</name>
    <dbReference type="NCBI Taxonomy" id="10116"/>
    <lineage>
        <taxon>Eukaryota</taxon>
        <taxon>Metazoa</taxon>
        <taxon>Chordata</taxon>
        <taxon>Craniata</taxon>
        <taxon>Vertebrata</taxon>
        <taxon>Euteleostomi</taxon>
        <taxon>Mammalia</taxon>
        <taxon>Eutheria</taxon>
        <taxon>Euarchontoglires</taxon>
        <taxon>Glires</taxon>
        <taxon>Rodentia</taxon>
        <taxon>Myomorpha</taxon>
        <taxon>Muroidea</taxon>
        <taxon>Muridae</taxon>
        <taxon>Murinae</taxon>
        <taxon>Rattus</taxon>
    </lineage>
</organism>
<sequence>DQSHVGCKQPLVDWSPLDGVFQIWTGTCSHHCWKKRIRTVL</sequence>
<feature type="non-terminal residue" evidence="1">
    <location>
        <position position="1"/>
    </location>
</feature>
<name>Q63235_RAT</name>
<keyword evidence="1" id="KW-0762">Sugar transport</keyword>